<comment type="caution">
    <text evidence="2">The sequence shown here is derived from an EMBL/GenBank/DDBJ whole genome shotgun (WGS) entry which is preliminary data.</text>
</comment>
<evidence type="ECO:0000313" key="2">
    <source>
        <dbReference type="EMBL" id="ROW01069.1"/>
    </source>
</evidence>
<keyword evidence="1" id="KW-1133">Transmembrane helix</keyword>
<sequence>MPPNTNQDIHPVSQANVPDHSFVDRLDYILSLARSHRQQFWEIVDRLEEARNAPLNSVRMDTALIRAHAAVKRHFKSTQTEVLLLLTARDSERRALNAIHQQLSDLLVERFGASFYGSPQPEPGTSSVVVLCIIVIVGMAVLYSGIV</sequence>
<dbReference type="Proteomes" id="UP000284375">
    <property type="component" value="Unassembled WGS sequence"/>
</dbReference>
<accession>A0A423WCG6</accession>
<gene>
    <name evidence="2" type="ORF">VSDG_02809</name>
</gene>
<protein>
    <submittedName>
        <fullName evidence="2">Uncharacterized protein</fullName>
    </submittedName>
</protein>
<dbReference type="AlphaFoldDB" id="A0A423WCG6"/>
<dbReference type="EMBL" id="LJZO01000007">
    <property type="protein sequence ID" value="ROW01069.1"/>
    <property type="molecule type" value="Genomic_DNA"/>
</dbReference>
<reference evidence="2 3" key="1">
    <citation type="submission" date="2015-09" db="EMBL/GenBank/DDBJ databases">
        <title>Host preference determinants of Valsa canker pathogens revealed by comparative genomics.</title>
        <authorList>
            <person name="Yin Z."/>
            <person name="Huang L."/>
        </authorList>
    </citation>
    <scope>NUCLEOTIDE SEQUENCE [LARGE SCALE GENOMIC DNA]</scope>
    <source>
        <strain evidence="2 3">YSFL</strain>
    </source>
</reference>
<feature type="transmembrane region" description="Helical" evidence="1">
    <location>
        <begin position="128"/>
        <end position="146"/>
    </location>
</feature>
<keyword evidence="1" id="KW-0812">Transmembrane</keyword>
<keyword evidence="1" id="KW-0472">Membrane</keyword>
<keyword evidence="3" id="KW-1185">Reference proteome</keyword>
<dbReference type="OrthoDB" id="5232477at2759"/>
<evidence type="ECO:0000313" key="3">
    <source>
        <dbReference type="Proteomes" id="UP000284375"/>
    </source>
</evidence>
<proteinExistence type="predicted"/>
<organism evidence="2 3">
    <name type="scientific">Cytospora chrysosperma</name>
    <name type="common">Cytospora canker fungus</name>
    <name type="synonym">Sphaeria chrysosperma</name>
    <dbReference type="NCBI Taxonomy" id="252740"/>
    <lineage>
        <taxon>Eukaryota</taxon>
        <taxon>Fungi</taxon>
        <taxon>Dikarya</taxon>
        <taxon>Ascomycota</taxon>
        <taxon>Pezizomycotina</taxon>
        <taxon>Sordariomycetes</taxon>
        <taxon>Sordariomycetidae</taxon>
        <taxon>Diaporthales</taxon>
        <taxon>Cytosporaceae</taxon>
        <taxon>Cytospora</taxon>
    </lineage>
</organism>
<name>A0A423WCG6_CYTCH</name>
<evidence type="ECO:0000256" key="1">
    <source>
        <dbReference type="SAM" id="Phobius"/>
    </source>
</evidence>